<name>A0ACC2SHP3_9FUNG</name>
<dbReference type="EMBL" id="QTSX02005034">
    <property type="protein sequence ID" value="KAJ9061908.1"/>
    <property type="molecule type" value="Genomic_DNA"/>
</dbReference>
<organism evidence="1 2">
    <name type="scientific">Entomophthora muscae</name>
    <dbReference type="NCBI Taxonomy" id="34485"/>
    <lineage>
        <taxon>Eukaryota</taxon>
        <taxon>Fungi</taxon>
        <taxon>Fungi incertae sedis</taxon>
        <taxon>Zoopagomycota</taxon>
        <taxon>Entomophthoromycotina</taxon>
        <taxon>Entomophthoromycetes</taxon>
        <taxon>Entomophthorales</taxon>
        <taxon>Entomophthoraceae</taxon>
        <taxon>Entomophthora</taxon>
    </lineage>
</organism>
<accession>A0ACC2SHP3</accession>
<sequence length="272" mass="30986">MILPNSWRVYKEGQDIPTGFVIYNNVLVPNEQYNTLKAHRLLPTVPTTTAPQQSEIPNIVFQRLCTAKIGAFVGLRQENALLWINSTERKFEQVEYPCQLWFSEISLCVTGTASLFVSRWLAQHPSQKRAWELFKSTFLKKFSMKDSNVVIMTELQTFKMTGTIEEYIAAYKDLCDCTPSTVNFDESGPHLDFYNSLPMHIRRQFDMTCCKNLEEVFLVGKHVAQKSDNLHATNKRKESPSVRDPVLGGWPAVSGGNLGRGFCRQGPPQERS</sequence>
<reference evidence="1" key="1">
    <citation type="submission" date="2022-04" db="EMBL/GenBank/DDBJ databases">
        <title>Genome of the entomopathogenic fungus Entomophthora muscae.</title>
        <authorList>
            <person name="Elya C."/>
            <person name="Lovett B.R."/>
            <person name="Lee E."/>
            <person name="Macias A.M."/>
            <person name="Hajek A.E."/>
            <person name="De Bivort B.L."/>
            <person name="Kasson M.T."/>
            <person name="De Fine Licht H.H."/>
            <person name="Stajich J.E."/>
        </authorList>
    </citation>
    <scope>NUCLEOTIDE SEQUENCE</scope>
    <source>
        <strain evidence="1">Berkeley</strain>
    </source>
</reference>
<evidence type="ECO:0000313" key="1">
    <source>
        <dbReference type="EMBL" id="KAJ9061908.1"/>
    </source>
</evidence>
<dbReference type="Proteomes" id="UP001165960">
    <property type="component" value="Unassembled WGS sequence"/>
</dbReference>
<keyword evidence="2" id="KW-1185">Reference proteome</keyword>
<gene>
    <name evidence="1" type="ORF">DSO57_1015940</name>
</gene>
<protein>
    <submittedName>
        <fullName evidence="1">Uncharacterized protein</fullName>
    </submittedName>
</protein>
<evidence type="ECO:0000313" key="2">
    <source>
        <dbReference type="Proteomes" id="UP001165960"/>
    </source>
</evidence>
<comment type="caution">
    <text evidence="1">The sequence shown here is derived from an EMBL/GenBank/DDBJ whole genome shotgun (WGS) entry which is preliminary data.</text>
</comment>
<proteinExistence type="predicted"/>